<name>A0A8X6SVZ3_TRICX</name>
<dbReference type="AlphaFoldDB" id="A0A8X6SVZ3"/>
<sequence length="97" mass="11348">MKVARFNEKFPHAELRLNRQSVRQLTELLRHQSGSKLGVDVMLNIWHLNGLLRHPNSPKLGVFSMQLTWRLREIQKPIEEQLNLSNVLFLKGHNSDV</sequence>
<keyword evidence="2" id="KW-1185">Reference proteome</keyword>
<organism evidence="1 2">
    <name type="scientific">Trichonephila clavipes</name>
    <name type="common">Golden silk orbweaver</name>
    <name type="synonym">Nephila clavipes</name>
    <dbReference type="NCBI Taxonomy" id="2585209"/>
    <lineage>
        <taxon>Eukaryota</taxon>
        <taxon>Metazoa</taxon>
        <taxon>Ecdysozoa</taxon>
        <taxon>Arthropoda</taxon>
        <taxon>Chelicerata</taxon>
        <taxon>Arachnida</taxon>
        <taxon>Araneae</taxon>
        <taxon>Araneomorphae</taxon>
        <taxon>Entelegynae</taxon>
        <taxon>Araneoidea</taxon>
        <taxon>Nephilidae</taxon>
        <taxon>Trichonephila</taxon>
    </lineage>
</organism>
<protein>
    <submittedName>
        <fullName evidence="1">Uncharacterized protein</fullName>
    </submittedName>
</protein>
<proteinExistence type="predicted"/>
<gene>
    <name evidence="1" type="ORF">TNCV_1572371</name>
</gene>
<comment type="caution">
    <text evidence="1">The sequence shown here is derived from an EMBL/GenBank/DDBJ whole genome shotgun (WGS) entry which is preliminary data.</text>
</comment>
<reference evidence="1" key="1">
    <citation type="submission" date="2020-08" db="EMBL/GenBank/DDBJ databases">
        <title>Multicomponent nature underlies the extraordinary mechanical properties of spider dragline silk.</title>
        <authorList>
            <person name="Kono N."/>
            <person name="Nakamura H."/>
            <person name="Mori M."/>
            <person name="Yoshida Y."/>
            <person name="Ohtoshi R."/>
            <person name="Malay A.D."/>
            <person name="Moran D.A.P."/>
            <person name="Tomita M."/>
            <person name="Numata K."/>
            <person name="Arakawa K."/>
        </authorList>
    </citation>
    <scope>NUCLEOTIDE SEQUENCE</scope>
</reference>
<evidence type="ECO:0000313" key="2">
    <source>
        <dbReference type="Proteomes" id="UP000887159"/>
    </source>
</evidence>
<dbReference type="Proteomes" id="UP000887159">
    <property type="component" value="Unassembled WGS sequence"/>
</dbReference>
<dbReference type="EMBL" id="BMAU01021334">
    <property type="protein sequence ID" value="GFY15426.1"/>
    <property type="molecule type" value="Genomic_DNA"/>
</dbReference>
<accession>A0A8X6SVZ3</accession>
<evidence type="ECO:0000313" key="1">
    <source>
        <dbReference type="EMBL" id="GFY15426.1"/>
    </source>
</evidence>